<dbReference type="CDD" id="cd02065">
    <property type="entry name" value="B12-binding_like"/>
    <property type="match status" value="1"/>
</dbReference>
<evidence type="ECO:0000313" key="5">
    <source>
        <dbReference type="Proteomes" id="UP001524502"/>
    </source>
</evidence>
<dbReference type="PANTHER" id="PTHR45833">
    <property type="entry name" value="METHIONINE SYNTHASE"/>
    <property type="match status" value="1"/>
</dbReference>
<dbReference type="InterPro" id="IPR036724">
    <property type="entry name" value="Cobalamin-bd_sf"/>
</dbReference>
<dbReference type="InterPro" id="IPR003759">
    <property type="entry name" value="Cbl-bd_cap"/>
</dbReference>
<reference evidence="4 5" key="1">
    <citation type="submission" date="2022-06" db="EMBL/GenBank/DDBJ databases">
        <title>Isolation of gut microbiota from human fecal samples.</title>
        <authorList>
            <person name="Pamer E.G."/>
            <person name="Barat B."/>
            <person name="Waligurski E."/>
            <person name="Medina S."/>
            <person name="Paddock L."/>
            <person name="Mostad J."/>
        </authorList>
    </citation>
    <scope>NUCLEOTIDE SEQUENCE [LARGE SCALE GENOMIC DNA]</scope>
    <source>
        <strain evidence="4 5">SL.3.17</strain>
    </source>
</reference>
<dbReference type="Gene3D" id="1.10.1240.10">
    <property type="entry name" value="Methionine synthase domain"/>
    <property type="match status" value="1"/>
</dbReference>
<keyword evidence="1" id="KW-0479">Metal-binding</keyword>
<dbReference type="PANTHER" id="PTHR45833:SF1">
    <property type="entry name" value="METHIONINE SYNTHASE"/>
    <property type="match status" value="1"/>
</dbReference>
<protein>
    <submittedName>
        <fullName evidence="4">Cobalamin-dependent protein</fullName>
    </submittedName>
</protein>
<gene>
    <name evidence="4" type="ORF">NE619_04590</name>
</gene>
<dbReference type="InterPro" id="IPR006158">
    <property type="entry name" value="Cobalamin-bd"/>
</dbReference>
<dbReference type="Pfam" id="PF02607">
    <property type="entry name" value="B12-binding_2"/>
    <property type="match status" value="1"/>
</dbReference>
<evidence type="ECO:0000313" key="4">
    <source>
        <dbReference type="EMBL" id="MCQ4635995.1"/>
    </source>
</evidence>
<comment type="caution">
    <text evidence="4">The sequence shown here is derived from an EMBL/GenBank/DDBJ whole genome shotgun (WGS) entry which is preliminary data.</text>
</comment>
<dbReference type="InterPro" id="IPR050554">
    <property type="entry name" value="Met_Synthase/Corrinoid"/>
</dbReference>
<keyword evidence="5" id="KW-1185">Reference proteome</keyword>
<sequence length="323" mass="36659">MPQLDEPAKRNIRQAIACNLGDICAALELEDNKLFTYSTGWFYRLLCPRMPSRTTEAIKDLILKGYDMFGAYAGKRIGPGKQKQLQERMRSAVAAAGREHENSSCASNDTEDSYGKEIQELLDCLLSSQIRDAIFLVSEYRKRGIPLEDIYVDITAGSMRRVGDMWHQYAISEAQEHYCTATAQLALAQFYPVIFRQERKRRKVLVACVGSELHEMGARMVADLFEYDGWDSIYLGAEVPIDSILSEAKRSGPDLLALSVTLPQHLLDCREAVRQARRRFPDMRLAVGGNAFSHTDDIWEEWEVDVYTKDARDLVKWADKAMG</sequence>
<dbReference type="Pfam" id="PF02310">
    <property type="entry name" value="B12-binding"/>
    <property type="match status" value="1"/>
</dbReference>
<dbReference type="Proteomes" id="UP001524502">
    <property type="component" value="Unassembled WGS sequence"/>
</dbReference>
<name>A0ABT1RLC9_9FIRM</name>
<evidence type="ECO:0000256" key="2">
    <source>
        <dbReference type="ARBA" id="ARBA00023285"/>
    </source>
</evidence>
<evidence type="ECO:0000256" key="1">
    <source>
        <dbReference type="ARBA" id="ARBA00022723"/>
    </source>
</evidence>
<dbReference type="EMBL" id="JANFXK010000003">
    <property type="protein sequence ID" value="MCQ4635995.1"/>
    <property type="molecule type" value="Genomic_DNA"/>
</dbReference>
<dbReference type="SUPFAM" id="SSF52242">
    <property type="entry name" value="Cobalamin (vitamin B12)-binding domain"/>
    <property type="match status" value="1"/>
</dbReference>
<dbReference type="PROSITE" id="PS51332">
    <property type="entry name" value="B12_BINDING"/>
    <property type="match status" value="1"/>
</dbReference>
<dbReference type="InterPro" id="IPR036594">
    <property type="entry name" value="Meth_synthase_dom"/>
</dbReference>
<organism evidence="4 5">
    <name type="scientific">Anaerovorax odorimutans</name>
    <dbReference type="NCBI Taxonomy" id="109327"/>
    <lineage>
        <taxon>Bacteria</taxon>
        <taxon>Bacillati</taxon>
        <taxon>Bacillota</taxon>
        <taxon>Clostridia</taxon>
        <taxon>Peptostreptococcales</taxon>
        <taxon>Anaerovoracaceae</taxon>
        <taxon>Anaerovorax</taxon>
    </lineage>
</organism>
<feature type="domain" description="B12-binding" evidence="3">
    <location>
        <begin position="201"/>
        <end position="323"/>
    </location>
</feature>
<accession>A0ABT1RLC9</accession>
<keyword evidence="2" id="KW-0170">Cobalt</keyword>
<dbReference type="Gene3D" id="3.40.50.280">
    <property type="entry name" value="Cobalamin-binding domain"/>
    <property type="match status" value="1"/>
</dbReference>
<evidence type="ECO:0000259" key="3">
    <source>
        <dbReference type="PROSITE" id="PS51332"/>
    </source>
</evidence>
<proteinExistence type="predicted"/>